<name>A0A9W6K716_9PSED</name>
<evidence type="ECO:0008006" key="3">
    <source>
        <dbReference type="Google" id="ProtNLM"/>
    </source>
</evidence>
<dbReference type="EMBL" id="BSFN01000009">
    <property type="protein sequence ID" value="GLK90082.1"/>
    <property type="molecule type" value="Genomic_DNA"/>
</dbReference>
<reference evidence="1" key="2">
    <citation type="submission" date="2023-01" db="EMBL/GenBank/DDBJ databases">
        <authorList>
            <person name="Sun Q."/>
            <person name="Evtushenko L."/>
        </authorList>
    </citation>
    <scope>NUCLEOTIDE SEQUENCE</scope>
    <source>
        <strain evidence="1">VKM B-2935</strain>
    </source>
</reference>
<protein>
    <recommendedName>
        <fullName evidence="3">Peptidase C39 domain-containing protein</fullName>
    </recommendedName>
</protein>
<proteinExistence type="predicted"/>
<dbReference type="Proteomes" id="UP001143328">
    <property type="component" value="Unassembled WGS sequence"/>
</dbReference>
<accession>A0A9W6K716</accession>
<organism evidence="1 2">
    <name type="scientific">Pseudomonas turukhanskensis</name>
    <dbReference type="NCBI Taxonomy" id="1806536"/>
    <lineage>
        <taxon>Bacteria</taxon>
        <taxon>Pseudomonadati</taxon>
        <taxon>Pseudomonadota</taxon>
        <taxon>Gammaproteobacteria</taxon>
        <taxon>Pseudomonadales</taxon>
        <taxon>Pseudomonadaceae</taxon>
        <taxon>Pseudomonas</taxon>
    </lineage>
</organism>
<reference evidence="1" key="1">
    <citation type="journal article" date="2014" name="Int. J. Syst. Evol. Microbiol.">
        <title>Complete genome sequence of Corynebacterium casei LMG S-19264T (=DSM 44701T), isolated from a smear-ripened cheese.</title>
        <authorList>
            <consortium name="US DOE Joint Genome Institute (JGI-PGF)"/>
            <person name="Walter F."/>
            <person name="Albersmeier A."/>
            <person name="Kalinowski J."/>
            <person name="Ruckert C."/>
        </authorList>
    </citation>
    <scope>NUCLEOTIDE SEQUENCE</scope>
    <source>
        <strain evidence="1">VKM B-2935</strain>
    </source>
</reference>
<dbReference type="AlphaFoldDB" id="A0A9W6K716"/>
<dbReference type="Gene3D" id="3.90.70.10">
    <property type="entry name" value="Cysteine proteinases"/>
    <property type="match status" value="1"/>
</dbReference>
<keyword evidence="2" id="KW-1185">Reference proteome</keyword>
<evidence type="ECO:0000313" key="1">
    <source>
        <dbReference type="EMBL" id="GLK90082.1"/>
    </source>
</evidence>
<evidence type="ECO:0000313" key="2">
    <source>
        <dbReference type="Proteomes" id="UP001143328"/>
    </source>
</evidence>
<comment type="caution">
    <text evidence="1">The sequence shown here is derived from an EMBL/GenBank/DDBJ whole genome shotgun (WGS) entry which is preliminary data.</text>
</comment>
<sequence length="195" mass="21444">MRALPERVELNGVPFFAETAFEGAPGAVAVMLSQQDVVTTPGLVAKKMRLPGQEALIEKNLTRLVNEHGLLVYPLPSRLADVLEQVSAGYPVLVRLDDGSLVSSPHYAVVVGYDRVKQRLLLRSGMNRRLIMTFKDFQSAWDALGNWAVLIQAPAQLPSNVDRQRWLSAVAQLEQAGQTLAASNAREALERGTHY</sequence>
<gene>
    <name evidence="1" type="ORF">GCM10017655_31440</name>
</gene>